<protein>
    <submittedName>
        <fullName evidence="5">Putative RND efflux membrane fusion protein</fullName>
    </submittedName>
</protein>
<sequence>MSGFAAAAPATAARAPSEEVPLPVPAPVSGAPRPGAPSSFLGVVIPHDSVEVSSKFEGRLERLEVDVGDRVEQGEVLARLDVRPLVQDLAAARANLQGSRAEEQAASLALAEAREKKGRYFSPRSLELGVYSQEELAKIRYEESTATARLAAARARSREQQARVVELEQSVGDAVLVAPFAGVIATRPVSPGARIAAGQPILRLLGTGGRKIRFAVPEEQARQLAPGSPLRLSIDQPGLTLAGHVETIAPEVDAAARMVFAVAAFEAQPPDTVATGMVAHVQPGPTPGSVVQRESSDPTPTQGGP</sequence>
<feature type="domain" description="Multidrug resistance protein MdtA-like barrel-sandwich hybrid" evidence="3">
    <location>
        <begin position="49"/>
        <end position="200"/>
    </location>
</feature>
<dbReference type="PANTHER" id="PTHR30469:SF15">
    <property type="entry name" value="HLYD FAMILY OF SECRETION PROTEINS"/>
    <property type="match status" value="1"/>
</dbReference>
<proteinExistence type="inferred from homology"/>
<dbReference type="Proteomes" id="UP000028725">
    <property type="component" value="Unassembled WGS sequence"/>
</dbReference>
<dbReference type="InterPro" id="IPR058792">
    <property type="entry name" value="Beta-barrel_RND_2"/>
</dbReference>
<feature type="region of interest" description="Disordered" evidence="2">
    <location>
        <begin position="280"/>
        <end position="305"/>
    </location>
</feature>
<evidence type="ECO:0000313" key="5">
    <source>
        <dbReference type="EMBL" id="KFE69670.1"/>
    </source>
</evidence>
<organism evidence="5 6">
    <name type="scientific">Hyalangium minutum</name>
    <dbReference type="NCBI Taxonomy" id="394096"/>
    <lineage>
        <taxon>Bacteria</taxon>
        <taxon>Pseudomonadati</taxon>
        <taxon>Myxococcota</taxon>
        <taxon>Myxococcia</taxon>
        <taxon>Myxococcales</taxon>
        <taxon>Cystobacterineae</taxon>
        <taxon>Archangiaceae</taxon>
        <taxon>Hyalangium</taxon>
    </lineage>
</organism>
<gene>
    <name evidence="5" type="ORF">DB31_6645</name>
</gene>
<evidence type="ECO:0000259" key="3">
    <source>
        <dbReference type="Pfam" id="PF25917"/>
    </source>
</evidence>
<dbReference type="Gene3D" id="2.40.50.100">
    <property type="match status" value="1"/>
</dbReference>
<dbReference type="STRING" id="394096.DB31_6645"/>
<dbReference type="GO" id="GO:0015562">
    <property type="term" value="F:efflux transmembrane transporter activity"/>
    <property type="evidence" value="ECO:0007669"/>
    <property type="project" value="TreeGrafter"/>
</dbReference>
<accession>A0A085WPQ7</accession>
<dbReference type="Pfam" id="PF25917">
    <property type="entry name" value="BSH_RND"/>
    <property type="match status" value="1"/>
</dbReference>
<evidence type="ECO:0000259" key="4">
    <source>
        <dbReference type="Pfam" id="PF25954"/>
    </source>
</evidence>
<comment type="caution">
    <text evidence="5">The sequence shown here is derived from an EMBL/GenBank/DDBJ whole genome shotgun (WGS) entry which is preliminary data.</text>
</comment>
<name>A0A085WPQ7_9BACT</name>
<dbReference type="NCBIfam" id="TIGR01730">
    <property type="entry name" value="RND_mfp"/>
    <property type="match status" value="1"/>
</dbReference>
<dbReference type="Pfam" id="PF25954">
    <property type="entry name" value="Beta-barrel_RND_2"/>
    <property type="match status" value="1"/>
</dbReference>
<feature type="domain" description="CusB-like beta-barrel" evidence="4">
    <location>
        <begin position="213"/>
        <end position="281"/>
    </location>
</feature>
<reference evidence="5 6" key="1">
    <citation type="submission" date="2014-04" db="EMBL/GenBank/DDBJ databases">
        <title>Genome assembly of Hyalangium minutum DSM 14724.</title>
        <authorList>
            <person name="Sharma G."/>
            <person name="Subramanian S."/>
        </authorList>
    </citation>
    <scope>NUCLEOTIDE SEQUENCE [LARGE SCALE GENOMIC DNA]</scope>
    <source>
        <strain evidence="5 6">DSM 14724</strain>
    </source>
</reference>
<dbReference type="Gene3D" id="2.40.30.170">
    <property type="match status" value="1"/>
</dbReference>
<dbReference type="SUPFAM" id="SSF111369">
    <property type="entry name" value="HlyD-like secretion proteins"/>
    <property type="match status" value="1"/>
</dbReference>
<dbReference type="InterPro" id="IPR006143">
    <property type="entry name" value="RND_pump_MFP"/>
</dbReference>
<feature type="region of interest" description="Disordered" evidence="2">
    <location>
        <begin position="1"/>
        <end position="35"/>
    </location>
</feature>
<dbReference type="AlphaFoldDB" id="A0A085WPQ7"/>
<evidence type="ECO:0000313" key="6">
    <source>
        <dbReference type="Proteomes" id="UP000028725"/>
    </source>
</evidence>
<dbReference type="InterPro" id="IPR058625">
    <property type="entry name" value="MdtA-like_BSH"/>
</dbReference>
<dbReference type="PANTHER" id="PTHR30469">
    <property type="entry name" value="MULTIDRUG RESISTANCE PROTEIN MDTA"/>
    <property type="match status" value="1"/>
</dbReference>
<comment type="similarity">
    <text evidence="1">Belongs to the membrane fusion protein (MFP) (TC 8.A.1) family.</text>
</comment>
<feature type="compositionally biased region" description="Low complexity" evidence="2">
    <location>
        <begin position="1"/>
        <end position="15"/>
    </location>
</feature>
<evidence type="ECO:0000256" key="1">
    <source>
        <dbReference type="ARBA" id="ARBA00009477"/>
    </source>
</evidence>
<dbReference type="EMBL" id="JMCB01000004">
    <property type="protein sequence ID" value="KFE69670.1"/>
    <property type="molecule type" value="Genomic_DNA"/>
</dbReference>
<evidence type="ECO:0000256" key="2">
    <source>
        <dbReference type="SAM" id="MobiDB-lite"/>
    </source>
</evidence>
<dbReference type="GO" id="GO:1990281">
    <property type="term" value="C:efflux pump complex"/>
    <property type="evidence" value="ECO:0007669"/>
    <property type="project" value="TreeGrafter"/>
</dbReference>
<keyword evidence="6" id="KW-1185">Reference proteome</keyword>